<dbReference type="InterPro" id="IPR005064">
    <property type="entry name" value="BUG"/>
</dbReference>
<evidence type="ECO:0000256" key="1">
    <source>
        <dbReference type="ARBA" id="ARBA00006987"/>
    </source>
</evidence>
<dbReference type="InterPro" id="IPR042100">
    <property type="entry name" value="Bug_dom1"/>
</dbReference>
<protein>
    <submittedName>
        <fullName evidence="2">Tripartite tricarboxylate transporter substrate binding protein</fullName>
    </submittedName>
</protein>
<name>A0A4Z0WGP0_9GAMM</name>
<dbReference type="AlphaFoldDB" id="A0A4Z0WGP0"/>
<dbReference type="OrthoDB" id="8881899at2"/>
<evidence type="ECO:0000313" key="3">
    <source>
        <dbReference type="Proteomes" id="UP000297475"/>
    </source>
</evidence>
<dbReference type="EMBL" id="SRMF01000003">
    <property type="protein sequence ID" value="TGG93600.1"/>
    <property type="molecule type" value="Genomic_DNA"/>
</dbReference>
<dbReference type="Gene3D" id="3.40.190.10">
    <property type="entry name" value="Periplasmic binding protein-like II"/>
    <property type="match status" value="1"/>
</dbReference>
<accession>A0A4Z0WGP0</accession>
<sequence length="340" mass="35994">MHKMVIPMKNNHSYPKGNGSLWKVISTMAFGFASVTSTIALAQDSIPDGPVSINVAYAPGGSTDLMARTLQGPFSEALGHSVVVENRPGGSTIIGTTHVINAEPNGQTLLYGTNATLLNQILRDYDDYDPLTDLSHVGIAATQSLGVLAHPSLGVDTIEELVEHARANPGDVNFASSGNASLQHIAGEMLNAAADIDITHIPYTGAGPAMTDLVAGRADIMITSLLGAGDYLESGQLKLLATTGPERTQAYPDVPTVAEAGYPEYAAVSYQAFYAPRDTPESIIDQLNSALSQAATDELVEQVLETGLELHITSPSEMTEFLRNEAERYEAIIEEVGISL</sequence>
<reference evidence="2 3" key="1">
    <citation type="submission" date="2019-04" db="EMBL/GenBank/DDBJ databases">
        <title>Natronospirillum operosus gen. nov., sp. nov., a haloalkaliphilic satellite isolated from decaying biomass of laboratory culture of cyanobacterium Geitlerinema sp. and proposal of Natronospirillaceae fam. nov. and Saccharospirillaceae fam. nov.</title>
        <authorList>
            <person name="Kevbrin V."/>
            <person name="Boltyanskaya Y."/>
            <person name="Koziaeva V."/>
            <person name="Grouzdev D.S."/>
            <person name="Park M."/>
            <person name="Cho J."/>
        </authorList>
    </citation>
    <scope>NUCLEOTIDE SEQUENCE [LARGE SCALE GENOMIC DNA]</scope>
    <source>
        <strain evidence="2 3">G-116</strain>
    </source>
</reference>
<dbReference type="Proteomes" id="UP000297475">
    <property type="component" value="Unassembled WGS sequence"/>
</dbReference>
<organism evidence="2 3">
    <name type="scientific">Natronospirillum operosum</name>
    <dbReference type="NCBI Taxonomy" id="2759953"/>
    <lineage>
        <taxon>Bacteria</taxon>
        <taxon>Pseudomonadati</taxon>
        <taxon>Pseudomonadota</taxon>
        <taxon>Gammaproteobacteria</taxon>
        <taxon>Oceanospirillales</taxon>
        <taxon>Natronospirillaceae</taxon>
        <taxon>Natronospirillum</taxon>
    </lineage>
</organism>
<comment type="similarity">
    <text evidence="1">Belongs to the UPF0065 (bug) family.</text>
</comment>
<dbReference type="Pfam" id="PF03401">
    <property type="entry name" value="TctC"/>
    <property type="match status" value="1"/>
</dbReference>
<dbReference type="SUPFAM" id="SSF53850">
    <property type="entry name" value="Periplasmic binding protein-like II"/>
    <property type="match status" value="1"/>
</dbReference>
<evidence type="ECO:0000313" key="2">
    <source>
        <dbReference type="EMBL" id="TGG93600.1"/>
    </source>
</evidence>
<dbReference type="PANTHER" id="PTHR42928">
    <property type="entry name" value="TRICARBOXYLATE-BINDING PROTEIN"/>
    <property type="match status" value="1"/>
</dbReference>
<gene>
    <name evidence="2" type="ORF">E4656_11210</name>
</gene>
<dbReference type="CDD" id="cd07012">
    <property type="entry name" value="PBP2_Bug_TTT"/>
    <property type="match status" value="1"/>
</dbReference>
<dbReference type="PANTHER" id="PTHR42928:SF5">
    <property type="entry name" value="BLR1237 PROTEIN"/>
    <property type="match status" value="1"/>
</dbReference>
<dbReference type="PIRSF" id="PIRSF017082">
    <property type="entry name" value="YflP"/>
    <property type="match status" value="1"/>
</dbReference>
<dbReference type="Gene3D" id="3.40.190.150">
    <property type="entry name" value="Bordetella uptake gene, domain 1"/>
    <property type="match status" value="1"/>
</dbReference>
<comment type="caution">
    <text evidence="2">The sequence shown here is derived from an EMBL/GenBank/DDBJ whole genome shotgun (WGS) entry which is preliminary data.</text>
</comment>
<keyword evidence="3" id="KW-1185">Reference proteome</keyword>
<proteinExistence type="inferred from homology"/>